<evidence type="ECO:0000256" key="3">
    <source>
        <dbReference type="ARBA" id="ARBA00023163"/>
    </source>
</evidence>
<keyword evidence="3" id="KW-0804">Transcription</keyword>
<feature type="domain" description="HTH marR-type" evidence="4">
    <location>
        <begin position="9"/>
        <end position="141"/>
    </location>
</feature>
<evidence type="ECO:0000259" key="4">
    <source>
        <dbReference type="PROSITE" id="PS50995"/>
    </source>
</evidence>
<evidence type="ECO:0000313" key="6">
    <source>
        <dbReference type="Proteomes" id="UP001161160"/>
    </source>
</evidence>
<protein>
    <submittedName>
        <fullName evidence="5">DNA-binding MarR family transcriptional regulator</fullName>
    </submittedName>
</protein>
<proteinExistence type="predicted"/>
<dbReference type="InterPro" id="IPR000835">
    <property type="entry name" value="HTH_MarR-typ"/>
</dbReference>
<dbReference type="GO" id="GO:0003700">
    <property type="term" value="F:DNA-binding transcription factor activity"/>
    <property type="evidence" value="ECO:0007669"/>
    <property type="project" value="InterPro"/>
</dbReference>
<dbReference type="Pfam" id="PF12802">
    <property type="entry name" value="MarR_2"/>
    <property type="match status" value="1"/>
</dbReference>
<dbReference type="PRINTS" id="PR00598">
    <property type="entry name" value="HTHMARR"/>
</dbReference>
<comment type="caution">
    <text evidence="5">The sequence shown here is derived from an EMBL/GenBank/DDBJ whole genome shotgun (WGS) entry which is preliminary data.</text>
</comment>
<dbReference type="SUPFAM" id="SSF46785">
    <property type="entry name" value="Winged helix' DNA-binding domain"/>
    <property type="match status" value="1"/>
</dbReference>
<dbReference type="InterPro" id="IPR023187">
    <property type="entry name" value="Tscrpt_reg_MarR-type_CS"/>
</dbReference>
<dbReference type="GO" id="GO:0003677">
    <property type="term" value="F:DNA binding"/>
    <property type="evidence" value="ECO:0007669"/>
    <property type="project" value="UniProtKB-KW"/>
</dbReference>
<evidence type="ECO:0000256" key="2">
    <source>
        <dbReference type="ARBA" id="ARBA00023125"/>
    </source>
</evidence>
<organism evidence="5 6">
    <name type="scientific">Polynucleobacter sphagniphilus</name>
    <dbReference type="NCBI Taxonomy" id="1743169"/>
    <lineage>
        <taxon>Bacteria</taxon>
        <taxon>Pseudomonadati</taxon>
        <taxon>Pseudomonadota</taxon>
        <taxon>Betaproteobacteria</taxon>
        <taxon>Burkholderiales</taxon>
        <taxon>Burkholderiaceae</taxon>
        <taxon>Polynucleobacter</taxon>
    </lineage>
</organism>
<dbReference type="PROSITE" id="PS01117">
    <property type="entry name" value="HTH_MARR_1"/>
    <property type="match status" value="1"/>
</dbReference>
<dbReference type="PROSITE" id="PS50995">
    <property type="entry name" value="HTH_MARR_2"/>
    <property type="match status" value="1"/>
</dbReference>
<sequence>MDYTNPMFEQCLYFNTTSLARQLEREWTSAFKPFGLTPSQAFMLRVVLDKAPLLQSELALEMNISRPTATRGLDGLERLGFIKRASSAKDGREQEIHPTPSATKIKVDLNAASAAVTKRMKKLLGSNEFESVVTQMRTIASALK</sequence>
<keyword evidence="1" id="KW-0805">Transcription regulation</keyword>
<dbReference type="AlphaFoldDB" id="A0AA43M967"/>
<name>A0AA43M967_9BURK</name>
<accession>A0AA43M967</accession>
<dbReference type="EMBL" id="JARXYA010000002">
    <property type="protein sequence ID" value="MDH6503403.1"/>
    <property type="molecule type" value="Genomic_DNA"/>
</dbReference>
<dbReference type="InterPro" id="IPR036388">
    <property type="entry name" value="WH-like_DNA-bd_sf"/>
</dbReference>
<dbReference type="Proteomes" id="UP001161160">
    <property type="component" value="Unassembled WGS sequence"/>
</dbReference>
<dbReference type="PANTHER" id="PTHR42756:SF1">
    <property type="entry name" value="TRANSCRIPTIONAL REPRESSOR OF EMRAB OPERON"/>
    <property type="match status" value="1"/>
</dbReference>
<evidence type="ECO:0000313" key="5">
    <source>
        <dbReference type="EMBL" id="MDH6503403.1"/>
    </source>
</evidence>
<dbReference type="SMART" id="SM00347">
    <property type="entry name" value="HTH_MARR"/>
    <property type="match status" value="1"/>
</dbReference>
<evidence type="ECO:0000256" key="1">
    <source>
        <dbReference type="ARBA" id="ARBA00023015"/>
    </source>
</evidence>
<keyword evidence="6" id="KW-1185">Reference proteome</keyword>
<dbReference type="PANTHER" id="PTHR42756">
    <property type="entry name" value="TRANSCRIPTIONAL REGULATOR, MARR"/>
    <property type="match status" value="1"/>
</dbReference>
<dbReference type="Gene3D" id="1.10.10.10">
    <property type="entry name" value="Winged helix-like DNA-binding domain superfamily/Winged helix DNA-binding domain"/>
    <property type="match status" value="1"/>
</dbReference>
<reference evidence="5" key="1">
    <citation type="submission" date="2023-04" db="EMBL/GenBank/DDBJ databases">
        <title>Genome Encyclopedia of Bacteria and Archaea VI: Functional Genomics of Type Strains.</title>
        <authorList>
            <person name="Whitman W."/>
        </authorList>
    </citation>
    <scope>NUCLEOTIDE SEQUENCE</scope>
    <source>
        <strain evidence="5">Enz.4-51</strain>
    </source>
</reference>
<gene>
    <name evidence="5" type="ORF">M2127_000690</name>
</gene>
<keyword evidence="2 5" id="KW-0238">DNA-binding</keyword>
<dbReference type="InterPro" id="IPR036390">
    <property type="entry name" value="WH_DNA-bd_sf"/>
</dbReference>